<dbReference type="Proteomes" id="UP000250235">
    <property type="component" value="Unassembled WGS sequence"/>
</dbReference>
<name>A0A2Z7B6C5_9LAMI</name>
<feature type="compositionally biased region" description="Basic residues" evidence="1">
    <location>
        <begin position="8"/>
        <end position="23"/>
    </location>
</feature>
<reference evidence="2 3" key="1">
    <citation type="journal article" date="2015" name="Proc. Natl. Acad. Sci. U.S.A.">
        <title>The resurrection genome of Boea hygrometrica: A blueprint for survival of dehydration.</title>
        <authorList>
            <person name="Xiao L."/>
            <person name="Yang G."/>
            <person name="Zhang L."/>
            <person name="Yang X."/>
            <person name="Zhao S."/>
            <person name="Ji Z."/>
            <person name="Zhou Q."/>
            <person name="Hu M."/>
            <person name="Wang Y."/>
            <person name="Chen M."/>
            <person name="Xu Y."/>
            <person name="Jin H."/>
            <person name="Xiao X."/>
            <person name="Hu G."/>
            <person name="Bao F."/>
            <person name="Hu Y."/>
            <person name="Wan P."/>
            <person name="Li L."/>
            <person name="Deng X."/>
            <person name="Kuang T."/>
            <person name="Xiang C."/>
            <person name="Zhu J.K."/>
            <person name="Oliver M.J."/>
            <person name="He Y."/>
        </authorList>
    </citation>
    <scope>NUCLEOTIDE SEQUENCE [LARGE SCALE GENOMIC DNA]</scope>
    <source>
        <strain evidence="3">cv. XS01</strain>
    </source>
</reference>
<protein>
    <submittedName>
        <fullName evidence="2">Uncharacterized protein</fullName>
    </submittedName>
</protein>
<evidence type="ECO:0000256" key="1">
    <source>
        <dbReference type="SAM" id="MobiDB-lite"/>
    </source>
</evidence>
<sequence>MTRSHLIGGKKRQQRTFKKKNGHKALIAEESDNKWVESDSDESTSRSSSRESEEDEIQCLMADDSDEAFDKCMDKASKMSIADTFITI</sequence>
<keyword evidence="3" id="KW-1185">Reference proteome</keyword>
<proteinExistence type="predicted"/>
<accession>A0A2Z7B6C5</accession>
<gene>
    <name evidence="2" type="ORF">F511_18521</name>
</gene>
<evidence type="ECO:0000313" key="2">
    <source>
        <dbReference type="EMBL" id="KZV29403.1"/>
    </source>
</evidence>
<feature type="region of interest" description="Disordered" evidence="1">
    <location>
        <begin position="1"/>
        <end position="56"/>
    </location>
</feature>
<organism evidence="2 3">
    <name type="scientific">Dorcoceras hygrometricum</name>
    <dbReference type="NCBI Taxonomy" id="472368"/>
    <lineage>
        <taxon>Eukaryota</taxon>
        <taxon>Viridiplantae</taxon>
        <taxon>Streptophyta</taxon>
        <taxon>Embryophyta</taxon>
        <taxon>Tracheophyta</taxon>
        <taxon>Spermatophyta</taxon>
        <taxon>Magnoliopsida</taxon>
        <taxon>eudicotyledons</taxon>
        <taxon>Gunneridae</taxon>
        <taxon>Pentapetalae</taxon>
        <taxon>asterids</taxon>
        <taxon>lamiids</taxon>
        <taxon>Lamiales</taxon>
        <taxon>Gesneriaceae</taxon>
        <taxon>Didymocarpoideae</taxon>
        <taxon>Trichosporeae</taxon>
        <taxon>Loxocarpinae</taxon>
        <taxon>Dorcoceras</taxon>
    </lineage>
</organism>
<dbReference type="AlphaFoldDB" id="A0A2Z7B6C5"/>
<dbReference type="EMBL" id="KV009378">
    <property type="protein sequence ID" value="KZV29403.1"/>
    <property type="molecule type" value="Genomic_DNA"/>
</dbReference>
<evidence type="ECO:0000313" key="3">
    <source>
        <dbReference type="Proteomes" id="UP000250235"/>
    </source>
</evidence>